<evidence type="ECO:0008006" key="3">
    <source>
        <dbReference type="Google" id="ProtNLM"/>
    </source>
</evidence>
<dbReference type="Proteomes" id="UP000298429">
    <property type="component" value="Unassembled WGS sequence"/>
</dbReference>
<sequence>MKSYENKGNKIRYIFCVFICFFLFHCVQKKPQQAAYWREYLSYQKNIINEYPAGGVRNALFGNLTTADESLLQEKDGSLSIDFYLQKTNHGFRNVLTNEKIPQNVPYQIHAEYLPSSFKDQKTYRMKRKTISILPYYSYLDFFQHVDRLQSFLKSSSIDSNRFASASSAHRFLCTVSHCDVGRMENSSWLLYELDESTEAAFPQFYKRFNKLLNQVSYRITIFKSGEFLNGIELYNEGTKTYLKMPDTPSGYWSKPETLHVRVSAFIQVYGLKIDIRSLGYRLKFHSSKNYEKITGEFSKLPEKKISGRFLQIFPPGMVNWFIPGNMEEYFDLLFLLLVEGSDGNGGNRFESESFRNGDKMKVILKSQAEIFRDRFAPFRSSNEKDDDPSFWDFLQKILMEDLT</sequence>
<accession>A0A5F2BSA1</accession>
<dbReference type="EMBL" id="RQGN01000013">
    <property type="protein sequence ID" value="TGM08857.1"/>
    <property type="molecule type" value="Genomic_DNA"/>
</dbReference>
<reference evidence="1 2" key="1">
    <citation type="journal article" date="2019" name="PLoS Negl. Trop. Dis.">
        <title>Revisiting the worldwide diversity of Leptospira species in the environment.</title>
        <authorList>
            <person name="Vincent A.T."/>
            <person name="Schiettekatte O."/>
            <person name="Bourhy P."/>
            <person name="Veyrier F.J."/>
            <person name="Picardeau M."/>
        </authorList>
    </citation>
    <scope>NUCLEOTIDE SEQUENCE [LARGE SCALE GENOMIC DNA]</scope>
    <source>
        <strain evidence="1 2">201702444</strain>
    </source>
</reference>
<proteinExistence type="predicted"/>
<dbReference type="RefSeq" id="WP_135669608.1">
    <property type="nucleotide sequence ID" value="NZ_RQGN01000013.1"/>
</dbReference>
<name>A0A5F2BSA1_9LEPT</name>
<dbReference type="AlphaFoldDB" id="A0A5F2BSA1"/>
<evidence type="ECO:0000313" key="1">
    <source>
        <dbReference type="EMBL" id="TGM08857.1"/>
    </source>
</evidence>
<comment type="caution">
    <text evidence="1">The sequence shown here is derived from an EMBL/GenBank/DDBJ whole genome shotgun (WGS) entry which is preliminary data.</text>
</comment>
<gene>
    <name evidence="1" type="ORF">EHQ76_02575</name>
</gene>
<dbReference type="OrthoDB" id="315480at2"/>
<dbReference type="NCBIfam" id="NF047806">
    <property type="entry name" value="LIC10025_lipo"/>
    <property type="match status" value="1"/>
</dbReference>
<protein>
    <recommendedName>
        <fullName evidence="3">Lipoprotein</fullName>
    </recommendedName>
</protein>
<evidence type="ECO:0000313" key="2">
    <source>
        <dbReference type="Proteomes" id="UP000298429"/>
    </source>
</evidence>
<organism evidence="1 2">
    <name type="scientific">Leptospira barantonii</name>
    <dbReference type="NCBI Taxonomy" id="2023184"/>
    <lineage>
        <taxon>Bacteria</taxon>
        <taxon>Pseudomonadati</taxon>
        <taxon>Spirochaetota</taxon>
        <taxon>Spirochaetia</taxon>
        <taxon>Leptospirales</taxon>
        <taxon>Leptospiraceae</taxon>
        <taxon>Leptospira</taxon>
    </lineage>
</organism>